<dbReference type="EMBL" id="PJQM01000224">
    <property type="protein sequence ID" value="RCI06122.1"/>
    <property type="molecule type" value="Genomic_DNA"/>
</dbReference>
<dbReference type="OrthoDB" id="10261556at2759"/>
<evidence type="ECO:0000256" key="6">
    <source>
        <dbReference type="ARBA" id="ARBA00022840"/>
    </source>
</evidence>
<accession>A0A367KW60</accession>
<evidence type="ECO:0000256" key="1">
    <source>
        <dbReference type="ARBA" id="ARBA00004123"/>
    </source>
</evidence>
<keyword evidence="14" id="KW-1185">Reference proteome</keyword>
<feature type="domain" description="Helicase C-terminal" evidence="12">
    <location>
        <begin position="22"/>
        <end position="170"/>
    </location>
</feature>
<evidence type="ECO:0000256" key="10">
    <source>
        <dbReference type="ARBA" id="ARBA00034617"/>
    </source>
</evidence>
<dbReference type="Pfam" id="PF09382">
    <property type="entry name" value="RQC"/>
    <property type="match status" value="1"/>
</dbReference>
<evidence type="ECO:0000256" key="9">
    <source>
        <dbReference type="ARBA" id="ARBA00023242"/>
    </source>
</evidence>
<gene>
    <name evidence="13" type="primary">SGS1</name>
    <name evidence="13" type="ORF">CU098_011016</name>
</gene>
<dbReference type="GO" id="GO:0006260">
    <property type="term" value="P:DNA replication"/>
    <property type="evidence" value="ECO:0007669"/>
    <property type="project" value="InterPro"/>
</dbReference>
<dbReference type="Pfam" id="PF16124">
    <property type="entry name" value="RecQ_Zn_bind"/>
    <property type="match status" value="1"/>
</dbReference>
<evidence type="ECO:0000256" key="11">
    <source>
        <dbReference type="RuleBase" id="RU364117"/>
    </source>
</evidence>
<evidence type="ECO:0000256" key="4">
    <source>
        <dbReference type="ARBA" id="ARBA00022801"/>
    </source>
</evidence>
<dbReference type="GO" id="GO:0005634">
    <property type="term" value="C:nucleus"/>
    <property type="evidence" value="ECO:0007669"/>
    <property type="project" value="UniProtKB-SubCell"/>
</dbReference>
<evidence type="ECO:0000313" key="13">
    <source>
        <dbReference type="EMBL" id="RCI06122.1"/>
    </source>
</evidence>
<keyword evidence="4 11" id="KW-0378">Hydrolase</keyword>
<dbReference type="InterPro" id="IPR036388">
    <property type="entry name" value="WH-like_DNA-bd_sf"/>
</dbReference>
<dbReference type="PROSITE" id="PS51194">
    <property type="entry name" value="HELICASE_CTER"/>
    <property type="match status" value="1"/>
</dbReference>
<dbReference type="GO" id="GO:0005524">
    <property type="term" value="F:ATP binding"/>
    <property type="evidence" value="ECO:0007669"/>
    <property type="project" value="UniProtKB-KW"/>
</dbReference>
<proteinExistence type="inferred from homology"/>
<keyword evidence="8" id="KW-0413">Isomerase</keyword>
<evidence type="ECO:0000256" key="7">
    <source>
        <dbReference type="ARBA" id="ARBA00023125"/>
    </source>
</evidence>
<dbReference type="GO" id="GO:0016887">
    <property type="term" value="F:ATP hydrolysis activity"/>
    <property type="evidence" value="ECO:0007669"/>
    <property type="project" value="RHEA"/>
</dbReference>
<keyword evidence="3 11" id="KW-0547">Nucleotide-binding</keyword>
<evidence type="ECO:0000256" key="2">
    <source>
        <dbReference type="ARBA" id="ARBA00005446"/>
    </source>
</evidence>
<dbReference type="InterPro" id="IPR001650">
    <property type="entry name" value="Helicase_C-like"/>
</dbReference>
<keyword evidence="5 11" id="KW-0347">Helicase</keyword>
<dbReference type="NCBIfam" id="TIGR00614">
    <property type="entry name" value="recQ_fam"/>
    <property type="match status" value="1"/>
</dbReference>
<evidence type="ECO:0000313" key="14">
    <source>
        <dbReference type="Proteomes" id="UP000253551"/>
    </source>
</evidence>
<dbReference type="CDD" id="cd18794">
    <property type="entry name" value="SF2_C_RecQ"/>
    <property type="match status" value="1"/>
</dbReference>
<dbReference type="PANTHER" id="PTHR13710">
    <property type="entry name" value="DNA HELICASE RECQ FAMILY MEMBER"/>
    <property type="match status" value="1"/>
</dbReference>
<dbReference type="Gene3D" id="1.10.10.10">
    <property type="entry name" value="Winged helix-like DNA-binding domain superfamily/Winged helix DNA-binding domain"/>
    <property type="match status" value="1"/>
</dbReference>
<comment type="subcellular location">
    <subcellularLocation>
        <location evidence="1 11">Nucleus</location>
    </subcellularLocation>
</comment>
<dbReference type="PANTHER" id="PTHR13710:SF153">
    <property type="entry name" value="RECQ-LIKE DNA HELICASE BLM"/>
    <property type="match status" value="1"/>
</dbReference>
<evidence type="ECO:0000256" key="3">
    <source>
        <dbReference type="ARBA" id="ARBA00022741"/>
    </source>
</evidence>
<comment type="catalytic activity">
    <reaction evidence="10 11">
        <text>Couples ATP hydrolysis with the unwinding of duplex DNA by translocating in the 3'-5' direction.</text>
        <dbReference type="EC" id="5.6.2.4"/>
    </reaction>
</comment>
<comment type="catalytic activity">
    <reaction evidence="11">
        <text>ATP + H2O = ADP + phosphate + H(+)</text>
        <dbReference type="Rhea" id="RHEA:13065"/>
        <dbReference type="ChEBI" id="CHEBI:15377"/>
        <dbReference type="ChEBI" id="CHEBI:15378"/>
        <dbReference type="ChEBI" id="CHEBI:30616"/>
        <dbReference type="ChEBI" id="CHEBI:43474"/>
        <dbReference type="ChEBI" id="CHEBI:456216"/>
    </reaction>
</comment>
<dbReference type="InterPro" id="IPR018982">
    <property type="entry name" value="RQC_domain"/>
</dbReference>
<dbReference type="InterPro" id="IPR032284">
    <property type="entry name" value="RecQ_Zn-bd"/>
</dbReference>
<dbReference type="InterPro" id="IPR004589">
    <property type="entry name" value="DNA_helicase_ATP-dep_RecQ"/>
</dbReference>
<evidence type="ECO:0000259" key="12">
    <source>
        <dbReference type="PROSITE" id="PS51194"/>
    </source>
</evidence>
<dbReference type="Pfam" id="PF00271">
    <property type="entry name" value="Helicase_C"/>
    <property type="match status" value="1"/>
</dbReference>
<dbReference type="InterPro" id="IPR027417">
    <property type="entry name" value="P-loop_NTPase"/>
</dbReference>
<dbReference type="GO" id="GO:0043138">
    <property type="term" value="F:3'-5' DNA helicase activity"/>
    <property type="evidence" value="ECO:0007669"/>
    <property type="project" value="UniProtKB-EC"/>
</dbReference>
<dbReference type="SMART" id="SM00956">
    <property type="entry name" value="RQC"/>
    <property type="match status" value="1"/>
</dbReference>
<evidence type="ECO:0000256" key="5">
    <source>
        <dbReference type="ARBA" id="ARBA00022806"/>
    </source>
</evidence>
<organism evidence="13 14">
    <name type="scientific">Rhizopus stolonifer</name>
    <name type="common">Rhizopus nigricans</name>
    <dbReference type="NCBI Taxonomy" id="4846"/>
    <lineage>
        <taxon>Eukaryota</taxon>
        <taxon>Fungi</taxon>
        <taxon>Fungi incertae sedis</taxon>
        <taxon>Mucoromycota</taxon>
        <taxon>Mucoromycotina</taxon>
        <taxon>Mucoromycetes</taxon>
        <taxon>Mucorales</taxon>
        <taxon>Mucorineae</taxon>
        <taxon>Rhizopodaceae</taxon>
        <taxon>Rhizopus</taxon>
    </lineage>
</organism>
<dbReference type="Gene3D" id="3.40.50.300">
    <property type="entry name" value="P-loop containing nucleotide triphosphate hydrolases"/>
    <property type="match status" value="1"/>
</dbReference>
<name>A0A367KW60_RHIST</name>
<dbReference type="FunFam" id="3.40.50.300:FF:000340">
    <property type="entry name" value="Bloom syndrome, RecQ helicase"/>
    <property type="match status" value="1"/>
</dbReference>
<comment type="similarity">
    <text evidence="2 11">Belongs to the helicase family. RecQ subfamily.</text>
</comment>
<dbReference type="GO" id="GO:0003677">
    <property type="term" value="F:DNA binding"/>
    <property type="evidence" value="ECO:0007669"/>
    <property type="project" value="UniProtKB-KW"/>
</dbReference>
<sequence length="324" mass="37721">MKQSFNRKNLIYEIMEKKGKRHLDDISDFIKQHYNESGIIYCTSRKDCEQVAETLRNNYRISTKHYHGKMTSNERSEVQTEWQTNQIRVIVATIAFGMGIDKPDVRYVIHFSMPSSLEGYYQETGRAGRDGLQAICRLYYSFLDMRTHNYLIDQGEGSWQQKQRQRDNLNTMMRYCDNKTDCRRKQILGYFGERFNPTLCQKMCDNCVTNQHTTNFLKNMSNEAQQLARLFQQIHPDRITMSQLGDVFRGSKLKRILEHQYDRLSGYGGGKAMSKIDVDRLLKAMVADDIITVKSECNNAGFPISFVVAKFCSGAMFEEPIFSN</sequence>
<dbReference type="GO" id="GO:0009378">
    <property type="term" value="F:four-way junction helicase activity"/>
    <property type="evidence" value="ECO:0007669"/>
    <property type="project" value="TreeGrafter"/>
</dbReference>
<dbReference type="STRING" id="4846.A0A367KW60"/>
<protein>
    <recommendedName>
        <fullName evidence="11">ATP-dependent DNA helicase</fullName>
        <ecNumber evidence="11">5.6.2.4</ecNumber>
    </recommendedName>
</protein>
<keyword evidence="6 11" id="KW-0067">ATP-binding</keyword>
<keyword evidence="9 11" id="KW-0539">Nucleus</keyword>
<dbReference type="Proteomes" id="UP000253551">
    <property type="component" value="Unassembled WGS sequence"/>
</dbReference>
<dbReference type="GO" id="GO:0005694">
    <property type="term" value="C:chromosome"/>
    <property type="evidence" value="ECO:0007669"/>
    <property type="project" value="TreeGrafter"/>
</dbReference>
<dbReference type="SUPFAM" id="SSF52540">
    <property type="entry name" value="P-loop containing nucleoside triphosphate hydrolases"/>
    <property type="match status" value="1"/>
</dbReference>
<keyword evidence="7" id="KW-0238">DNA-binding</keyword>
<evidence type="ECO:0000256" key="8">
    <source>
        <dbReference type="ARBA" id="ARBA00023235"/>
    </source>
</evidence>
<dbReference type="SMART" id="SM00490">
    <property type="entry name" value="HELICc"/>
    <property type="match status" value="1"/>
</dbReference>
<dbReference type="AlphaFoldDB" id="A0A367KW60"/>
<dbReference type="EC" id="5.6.2.4" evidence="11"/>
<dbReference type="GO" id="GO:0005737">
    <property type="term" value="C:cytoplasm"/>
    <property type="evidence" value="ECO:0007669"/>
    <property type="project" value="TreeGrafter"/>
</dbReference>
<reference evidence="13 14" key="1">
    <citation type="journal article" date="2018" name="G3 (Bethesda)">
        <title>Phylogenetic and Phylogenomic Definition of Rhizopus Species.</title>
        <authorList>
            <person name="Gryganskyi A.P."/>
            <person name="Golan J."/>
            <person name="Dolatabadi S."/>
            <person name="Mondo S."/>
            <person name="Robb S."/>
            <person name="Idnurm A."/>
            <person name="Muszewska A."/>
            <person name="Steczkiewicz K."/>
            <person name="Masonjones S."/>
            <person name="Liao H.L."/>
            <person name="Gajdeczka M.T."/>
            <person name="Anike F."/>
            <person name="Vuek A."/>
            <person name="Anishchenko I.M."/>
            <person name="Voigt K."/>
            <person name="de Hoog G.S."/>
            <person name="Smith M.E."/>
            <person name="Heitman J."/>
            <person name="Vilgalys R."/>
            <person name="Stajich J.E."/>
        </authorList>
    </citation>
    <scope>NUCLEOTIDE SEQUENCE [LARGE SCALE GENOMIC DNA]</scope>
    <source>
        <strain evidence="13 14">LSU 92-RS-03</strain>
    </source>
</reference>
<comment type="caution">
    <text evidence="13">The sequence shown here is derived from an EMBL/GenBank/DDBJ whole genome shotgun (WGS) entry which is preliminary data.</text>
</comment>
<dbReference type="GO" id="GO:0000724">
    <property type="term" value="P:double-strand break repair via homologous recombination"/>
    <property type="evidence" value="ECO:0007669"/>
    <property type="project" value="TreeGrafter"/>
</dbReference>